<dbReference type="HOGENOM" id="CLU_091064_0_0_1"/>
<dbReference type="Proteomes" id="UP000054342">
    <property type="component" value="Unassembled WGS sequence"/>
</dbReference>
<dbReference type="RefSeq" id="XP_013311842.1">
    <property type="nucleotide sequence ID" value="XM_013456388.1"/>
</dbReference>
<dbReference type="OrthoDB" id="4130940at2759"/>
<dbReference type="EMBL" id="KN847322">
    <property type="protein sequence ID" value="KIW51258.1"/>
    <property type="molecule type" value="Genomic_DNA"/>
</dbReference>
<accession>A0A0D2E700</accession>
<name>A0A0D2E700_9EURO</name>
<proteinExistence type="predicted"/>
<dbReference type="GeneID" id="25331905"/>
<sequence length="221" mass="25885">MLNASALQAFEVAVPANAQKASDQSLPDLLRCYQKLSTREWLHTLSDQASEYRNWKVCSITWIKALASPFSHEFLQFIAEDAVTGRRSRIAAGREENGDWVLVGWDWASGQTPSDHYKLPLPLLSLEFDDPQRRPNMYDLSQVLAAITERQPYYRFRREMCWWYAETALDDMKTKYGGSIKEWQWSRYRYSFIVKTSLIRRKVLTKHAEAFKTQLAEELNY</sequence>
<reference evidence="1 2" key="1">
    <citation type="submission" date="2015-01" db="EMBL/GenBank/DDBJ databases">
        <title>The Genome Sequence of Exophiala xenobiotica CBS118157.</title>
        <authorList>
            <consortium name="The Broad Institute Genomics Platform"/>
            <person name="Cuomo C."/>
            <person name="de Hoog S."/>
            <person name="Gorbushina A."/>
            <person name="Stielow B."/>
            <person name="Teixiera M."/>
            <person name="Abouelleil A."/>
            <person name="Chapman S.B."/>
            <person name="Priest M."/>
            <person name="Young S.K."/>
            <person name="Wortman J."/>
            <person name="Nusbaum C."/>
            <person name="Birren B."/>
        </authorList>
    </citation>
    <scope>NUCLEOTIDE SEQUENCE [LARGE SCALE GENOMIC DNA]</scope>
    <source>
        <strain evidence="1 2">CBS 118157</strain>
    </source>
</reference>
<keyword evidence="2" id="KW-1185">Reference proteome</keyword>
<protein>
    <submittedName>
        <fullName evidence="1">Uncharacterized protein</fullName>
    </submittedName>
</protein>
<dbReference type="STRING" id="348802.A0A0D2E700"/>
<evidence type="ECO:0000313" key="1">
    <source>
        <dbReference type="EMBL" id="KIW51258.1"/>
    </source>
</evidence>
<dbReference type="AlphaFoldDB" id="A0A0D2E700"/>
<evidence type="ECO:0000313" key="2">
    <source>
        <dbReference type="Proteomes" id="UP000054342"/>
    </source>
</evidence>
<organism evidence="1 2">
    <name type="scientific">Exophiala xenobiotica</name>
    <dbReference type="NCBI Taxonomy" id="348802"/>
    <lineage>
        <taxon>Eukaryota</taxon>
        <taxon>Fungi</taxon>
        <taxon>Dikarya</taxon>
        <taxon>Ascomycota</taxon>
        <taxon>Pezizomycotina</taxon>
        <taxon>Eurotiomycetes</taxon>
        <taxon>Chaetothyriomycetidae</taxon>
        <taxon>Chaetothyriales</taxon>
        <taxon>Herpotrichiellaceae</taxon>
        <taxon>Exophiala</taxon>
    </lineage>
</organism>
<gene>
    <name evidence="1" type="ORF">PV05_09997</name>
</gene>